<proteinExistence type="predicted"/>
<name>A0A6F9E6U5_9BACL</name>
<feature type="compositionally biased region" description="Polar residues" evidence="1">
    <location>
        <begin position="203"/>
        <end position="213"/>
    </location>
</feature>
<feature type="compositionally biased region" description="Basic and acidic residues" evidence="1">
    <location>
        <begin position="142"/>
        <end position="151"/>
    </location>
</feature>
<evidence type="ECO:0000256" key="1">
    <source>
        <dbReference type="SAM" id="MobiDB-lite"/>
    </source>
</evidence>
<feature type="region of interest" description="Disordered" evidence="1">
    <location>
        <begin position="180"/>
        <end position="213"/>
    </location>
</feature>
<dbReference type="EMBL" id="LR792683">
    <property type="protein sequence ID" value="CAB3392589.1"/>
    <property type="molecule type" value="Genomic_DNA"/>
</dbReference>
<dbReference type="AlphaFoldDB" id="A0A6F9E6U5"/>
<evidence type="ECO:0000313" key="2">
    <source>
        <dbReference type="EMBL" id="CAB3392589.1"/>
    </source>
</evidence>
<dbReference type="Proteomes" id="UP000502196">
    <property type="component" value="Chromosome"/>
</dbReference>
<evidence type="ECO:0000313" key="3">
    <source>
        <dbReference type="Proteomes" id="UP000502196"/>
    </source>
</evidence>
<sequence length="213" mass="25059">MTGNRLLHVFARFSGTFRTKCEQGVTHMRSSRKLTPELWRQLVELVERGASVRRAMLSLGVSERTLRYWHRLAKEHPKSDFARLFADLERAESRYVARASEALQESLEERRDWRGWLAVLERKDPEGWGTKQSPSVIVNAGTREDSPAESRKRQEFLRQLSDEELNWLEVIAIKKEAWEEAEGDPEKYRERLEESEDLRRATESLQKYTRAQV</sequence>
<reference evidence="2 3" key="1">
    <citation type="submission" date="2020-04" db="EMBL/GenBank/DDBJ databases">
        <authorList>
            <person name="Hogendoorn C."/>
        </authorList>
    </citation>
    <scope>NUCLEOTIDE SEQUENCE [LARGE SCALE GENOMIC DNA]</scope>
    <source>
        <strain evidence="2">COOX1</strain>
    </source>
</reference>
<organism evidence="2 3">
    <name type="scientific">Kyrpidia spormannii</name>
    <dbReference type="NCBI Taxonomy" id="2055160"/>
    <lineage>
        <taxon>Bacteria</taxon>
        <taxon>Bacillati</taxon>
        <taxon>Bacillota</taxon>
        <taxon>Bacilli</taxon>
        <taxon>Bacillales</taxon>
        <taxon>Alicyclobacillaceae</taxon>
        <taxon>Kyrpidia</taxon>
    </lineage>
</organism>
<protein>
    <submittedName>
        <fullName evidence="2">Uncharacterized protein</fullName>
    </submittedName>
</protein>
<accession>A0A6F9E6U5</accession>
<gene>
    <name evidence="2" type="ORF">COOX1_1486</name>
</gene>
<feature type="compositionally biased region" description="Basic and acidic residues" evidence="1">
    <location>
        <begin position="180"/>
        <end position="202"/>
    </location>
</feature>
<feature type="region of interest" description="Disordered" evidence="1">
    <location>
        <begin position="128"/>
        <end position="151"/>
    </location>
</feature>